<organism evidence="10 11">
    <name type="scientific">Yinghuangia soli</name>
    <dbReference type="NCBI Taxonomy" id="2908204"/>
    <lineage>
        <taxon>Bacteria</taxon>
        <taxon>Bacillati</taxon>
        <taxon>Actinomycetota</taxon>
        <taxon>Actinomycetes</taxon>
        <taxon>Kitasatosporales</taxon>
        <taxon>Streptomycetaceae</taxon>
        <taxon>Yinghuangia</taxon>
    </lineage>
</organism>
<dbReference type="SMART" id="SM00382">
    <property type="entry name" value="AAA"/>
    <property type="match status" value="1"/>
</dbReference>
<feature type="compositionally biased region" description="Polar residues" evidence="8">
    <location>
        <begin position="1"/>
        <end position="10"/>
    </location>
</feature>
<dbReference type="RefSeq" id="WP_235053061.1">
    <property type="nucleotide sequence ID" value="NZ_JAKFHA010000008.1"/>
</dbReference>
<evidence type="ECO:0000313" key="10">
    <source>
        <dbReference type="EMBL" id="MCF2528899.1"/>
    </source>
</evidence>
<keyword evidence="6 10" id="KW-0067">ATP-binding</keyword>
<dbReference type="Pfam" id="PF00005">
    <property type="entry name" value="ABC_tran"/>
    <property type="match status" value="1"/>
</dbReference>
<dbReference type="AlphaFoldDB" id="A0AA41U4C0"/>
<gene>
    <name evidence="10" type="ORF">LZ495_16970</name>
</gene>
<dbReference type="InterPro" id="IPR017871">
    <property type="entry name" value="ABC_transporter-like_CS"/>
</dbReference>
<keyword evidence="4" id="KW-1003">Cell membrane</keyword>
<dbReference type="InterPro" id="IPR050388">
    <property type="entry name" value="ABC_Ni/Peptide_Import"/>
</dbReference>
<keyword evidence="3" id="KW-0813">Transport</keyword>
<dbReference type="InterPro" id="IPR013563">
    <property type="entry name" value="Oligopep_ABC_C"/>
</dbReference>
<keyword evidence="7" id="KW-0472">Membrane</keyword>
<accession>A0AA41U4C0</accession>
<dbReference type="GO" id="GO:0005886">
    <property type="term" value="C:plasma membrane"/>
    <property type="evidence" value="ECO:0007669"/>
    <property type="project" value="UniProtKB-SubCell"/>
</dbReference>
<evidence type="ECO:0000256" key="2">
    <source>
        <dbReference type="ARBA" id="ARBA00005417"/>
    </source>
</evidence>
<dbReference type="EMBL" id="JAKFHA010000008">
    <property type="protein sequence ID" value="MCF2528899.1"/>
    <property type="molecule type" value="Genomic_DNA"/>
</dbReference>
<dbReference type="GO" id="GO:0015833">
    <property type="term" value="P:peptide transport"/>
    <property type="evidence" value="ECO:0007669"/>
    <property type="project" value="InterPro"/>
</dbReference>
<evidence type="ECO:0000256" key="5">
    <source>
        <dbReference type="ARBA" id="ARBA00022741"/>
    </source>
</evidence>
<evidence type="ECO:0000256" key="3">
    <source>
        <dbReference type="ARBA" id="ARBA00022448"/>
    </source>
</evidence>
<dbReference type="PANTHER" id="PTHR43297:SF2">
    <property type="entry name" value="DIPEPTIDE TRANSPORT ATP-BINDING PROTEIN DPPD"/>
    <property type="match status" value="1"/>
</dbReference>
<proteinExistence type="inferred from homology"/>
<dbReference type="Gene3D" id="3.40.50.300">
    <property type="entry name" value="P-loop containing nucleotide triphosphate hydrolases"/>
    <property type="match status" value="1"/>
</dbReference>
<name>A0AA41U4C0_9ACTN</name>
<dbReference type="InterPro" id="IPR003439">
    <property type="entry name" value="ABC_transporter-like_ATP-bd"/>
</dbReference>
<dbReference type="PANTHER" id="PTHR43297">
    <property type="entry name" value="OLIGOPEPTIDE TRANSPORT ATP-BINDING PROTEIN APPD"/>
    <property type="match status" value="1"/>
</dbReference>
<comment type="caution">
    <text evidence="10">The sequence shown here is derived from an EMBL/GenBank/DDBJ whole genome shotgun (WGS) entry which is preliminary data.</text>
</comment>
<evidence type="ECO:0000313" key="11">
    <source>
        <dbReference type="Proteomes" id="UP001165378"/>
    </source>
</evidence>
<dbReference type="PROSITE" id="PS50893">
    <property type="entry name" value="ABC_TRANSPORTER_2"/>
    <property type="match status" value="1"/>
</dbReference>
<dbReference type="InterPro" id="IPR003593">
    <property type="entry name" value="AAA+_ATPase"/>
</dbReference>
<comment type="similarity">
    <text evidence="2">Belongs to the ABC transporter superfamily.</text>
</comment>
<protein>
    <submittedName>
        <fullName evidence="10">ABC transporter ATP-binding protein</fullName>
    </submittedName>
</protein>
<feature type="region of interest" description="Disordered" evidence="8">
    <location>
        <begin position="1"/>
        <end position="32"/>
    </location>
</feature>
<evidence type="ECO:0000256" key="4">
    <source>
        <dbReference type="ARBA" id="ARBA00022475"/>
    </source>
</evidence>
<dbReference type="GO" id="GO:0005524">
    <property type="term" value="F:ATP binding"/>
    <property type="evidence" value="ECO:0007669"/>
    <property type="project" value="UniProtKB-KW"/>
</dbReference>
<sequence length="352" mass="36901">MAETTTSTDMSKGKNKSTAASSPAAGPGGSAEPLLDIQGLTLRLPASAAARPILDGIGLHVGRGETVGLVGESGSGKSVACRSVLGLLPRTAETEGAVRVNGTDVLGLDKQGLRDMRRNKVAMVFQDPRASVNPMRRVGAFLTEGLRVRGLSKADALARAEQLLEEVGIRDPKGALRKFPHQFSGGMLQRVVIAAALTGDPELLLADEPTTALDVTTQAEVVGILQRLQARHGTGMLFVTHDLELAAAICDRIYVMYAGRIVESQPAADLFARPRHPYTAGLLASTPRLDPDAEPPKPIPGRPVSLAEAPTGCAFADRCAFAEDRCRAEAPPLVTQGAVSVACLRADEGILP</sequence>
<feature type="compositionally biased region" description="Low complexity" evidence="8">
    <location>
        <begin position="19"/>
        <end position="32"/>
    </location>
</feature>
<dbReference type="CDD" id="cd03257">
    <property type="entry name" value="ABC_NikE_OppD_transporters"/>
    <property type="match status" value="1"/>
</dbReference>
<dbReference type="GO" id="GO:0016887">
    <property type="term" value="F:ATP hydrolysis activity"/>
    <property type="evidence" value="ECO:0007669"/>
    <property type="project" value="InterPro"/>
</dbReference>
<evidence type="ECO:0000256" key="8">
    <source>
        <dbReference type="SAM" id="MobiDB-lite"/>
    </source>
</evidence>
<dbReference type="PROSITE" id="PS00211">
    <property type="entry name" value="ABC_TRANSPORTER_1"/>
    <property type="match status" value="1"/>
</dbReference>
<reference evidence="10" key="1">
    <citation type="submission" date="2022-01" db="EMBL/GenBank/DDBJ databases">
        <title>Genome-Based Taxonomic Classification of the Phylum Actinobacteria.</title>
        <authorList>
            <person name="Gao Y."/>
        </authorList>
    </citation>
    <scope>NUCLEOTIDE SEQUENCE</scope>
    <source>
        <strain evidence="10">KLBMP 8922</strain>
    </source>
</reference>
<dbReference type="Pfam" id="PF08352">
    <property type="entry name" value="oligo_HPY"/>
    <property type="match status" value="1"/>
</dbReference>
<dbReference type="FunFam" id="3.40.50.300:FF:000016">
    <property type="entry name" value="Oligopeptide ABC transporter ATP-binding component"/>
    <property type="match status" value="1"/>
</dbReference>
<dbReference type="NCBIfam" id="TIGR01727">
    <property type="entry name" value="oligo_HPY"/>
    <property type="match status" value="1"/>
</dbReference>
<keyword evidence="11" id="KW-1185">Reference proteome</keyword>
<feature type="domain" description="ABC transporter" evidence="9">
    <location>
        <begin position="35"/>
        <end position="283"/>
    </location>
</feature>
<dbReference type="InterPro" id="IPR027417">
    <property type="entry name" value="P-loop_NTPase"/>
</dbReference>
<keyword evidence="5" id="KW-0547">Nucleotide-binding</keyword>
<evidence type="ECO:0000256" key="1">
    <source>
        <dbReference type="ARBA" id="ARBA00004202"/>
    </source>
</evidence>
<dbReference type="SUPFAM" id="SSF52540">
    <property type="entry name" value="P-loop containing nucleoside triphosphate hydrolases"/>
    <property type="match status" value="1"/>
</dbReference>
<comment type="subcellular location">
    <subcellularLocation>
        <location evidence="1">Cell membrane</location>
        <topology evidence="1">Peripheral membrane protein</topology>
    </subcellularLocation>
</comment>
<evidence type="ECO:0000259" key="9">
    <source>
        <dbReference type="PROSITE" id="PS50893"/>
    </source>
</evidence>
<dbReference type="Proteomes" id="UP001165378">
    <property type="component" value="Unassembled WGS sequence"/>
</dbReference>
<evidence type="ECO:0000256" key="6">
    <source>
        <dbReference type="ARBA" id="ARBA00022840"/>
    </source>
</evidence>
<evidence type="ECO:0000256" key="7">
    <source>
        <dbReference type="ARBA" id="ARBA00023136"/>
    </source>
</evidence>
<feature type="region of interest" description="Disordered" evidence="8">
    <location>
        <begin position="282"/>
        <end position="301"/>
    </location>
</feature>